<evidence type="ECO:0000256" key="1">
    <source>
        <dbReference type="SAM" id="Phobius"/>
    </source>
</evidence>
<feature type="transmembrane region" description="Helical" evidence="1">
    <location>
        <begin position="63"/>
        <end position="89"/>
    </location>
</feature>
<proteinExistence type="predicted"/>
<evidence type="ECO:0000313" key="2">
    <source>
        <dbReference type="EMBL" id="MBO0482896.1"/>
    </source>
</evidence>
<keyword evidence="1" id="KW-0472">Membrane</keyword>
<name>A0ABS3I514_9ENTE</name>
<keyword evidence="1" id="KW-0812">Transmembrane</keyword>
<feature type="transmembrane region" description="Helical" evidence="1">
    <location>
        <begin position="21"/>
        <end position="42"/>
    </location>
</feature>
<reference evidence="2 3" key="1">
    <citation type="submission" date="2021-03" db="EMBL/GenBank/DDBJ databases">
        <title>Enterococcal diversity collection.</title>
        <authorList>
            <person name="Gilmore M.S."/>
            <person name="Schwartzman J."/>
            <person name="Van Tyne D."/>
            <person name="Martin M."/>
            <person name="Earl A.M."/>
            <person name="Manson A.L."/>
            <person name="Straub T."/>
            <person name="Salamzade R."/>
            <person name="Saavedra J."/>
            <person name="Lebreton F."/>
            <person name="Prichula J."/>
            <person name="Schaufler K."/>
            <person name="Gaca A."/>
            <person name="Sgardioli B."/>
            <person name="Wagenaar J."/>
            <person name="Strong T."/>
        </authorList>
    </citation>
    <scope>NUCLEOTIDE SEQUENCE [LARGE SCALE GENOMIC DNA]</scope>
    <source>
        <strain evidence="2 3">MSG2901</strain>
    </source>
</reference>
<accession>A0ABS3I514</accession>
<organism evidence="2 3">
    <name type="scientific">Candidatus Enterococcus courvalinii</name>
    <dbReference type="NCBI Taxonomy" id="2815329"/>
    <lineage>
        <taxon>Bacteria</taxon>
        <taxon>Bacillati</taxon>
        <taxon>Bacillota</taxon>
        <taxon>Bacilli</taxon>
        <taxon>Lactobacillales</taxon>
        <taxon>Enterococcaceae</taxon>
        <taxon>Enterococcus</taxon>
    </lineage>
</organism>
<dbReference type="EMBL" id="JAFLWI010000019">
    <property type="protein sequence ID" value="MBO0482896.1"/>
    <property type="molecule type" value="Genomic_DNA"/>
</dbReference>
<keyword evidence="1" id="KW-1133">Transmembrane helix</keyword>
<keyword evidence="3" id="KW-1185">Reference proteome</keyword>
<evidence type="ECO:0000313" key="3">
    <source>
        <dbReference type="Proteomes" id="UP000664832"/>
    </source>
</evidence>
<dbReference type="Proteomes" id="UP000664832">
    <property type="component" value="Unassembled WGS sequence"/>
</dbReference>
<sequence>MRGVGKNWWNSTSFVSTVIDVGLIALGLWTTASSVSAVRTLLRNNRRNITRMVEKEIMKKIGLSVGSFVGAAIDVALTIASTSVGGVLAEGFDRVDGKNDNYIFA</sequence>
<protein>
    <submittedName>
        <fullName evidence="2">Uncharacterized protein</fullName>
    </submittedName>
</protein>
<comment type="caution">
    <text evidence="2">The sequence shown here is derived from an EMBL/GenBank/DDBJ whole genome shotgun (WGS) entry which is preliminary data.</text>
</comment>
<gene>
    <name evidence="2" type="ORF">JZO71_11245</name>
</gene>